<proteinExistence type="inferred from homology"/>
<evidence type="ECO:0000256" key="10">
    <source>
        <dbReference type="ARBA" id="ARBA00023180"/>
    </source>
</evidence>
<keyword evidence="8" id="KW-0472">Membrane</keyword>
<dbReference type="PANTHER" id="PTHR48062">
    <property type="entry name" value="RECEPTOR-LIKE PROTEIN 14"/>
    <property type="match status" value="1"/>
</dbReference>
<dbReference type="AlphaFoldDB" id="A0AAD5NGQ4"/>
<feature type="compositionally biased region" description="Polar residues" evidence="11">
    <location>
        <begin position="872"/>
        <end position="885"/>
    </location>
</feature>
<dbReference type="InterPro" id="IPR003591">
    <property type="entry name" value="Leu-rich_rpt_typical-subtyp"/>
</dbReference>
<dbReference type="FunFam" id="3.80.10.10:FF:000041">
    <property type="entry name" value="LRR receptor-like serine/threonine-protein kinase ERECTA"/>
    <property type="match status" value="2"/>
</dbReference>
<gene>
    <name evidence="13" type="ORF">LWI28_017628</name>
</gene>
<name>A0AAD5NGQ4_ACENE</name>
<dbReference type="PRINTS" id="PR00019">
    <property type="entry name" value="LEURICHRPT"/>
</dbReference>
<dbReference type="SMART" id="SM00369">
    <property type="entry name" value="LRR_TYP"/>
    <property type="match status" value="10"/>
</dbReference>
<dbReference type="EMBL" id="JAJSOW010000107">
    <property type="protein sequence ID" value="KAI9157154.1"/>
    <property type="molecule type" value="Genomic_DNA"/>
</dbReference>
<evidence type="ECO:0000313" key="14">
    <source>
        <dbReference type="Proteomes" id="UP001064489"/>
    </source>
</evidence>
<keyword evidence="6" id="KW-0677">Repeat</keyword>
<dbReference type="Gene3D" id="3.80.10.10">
    <property type="entry name" value="Ribonuclease Inhibitor"/>
    <property type="match status" value="4"/>
</dbReference>
<protein>
    <recommendedName>
        <fullName evidence="12">Disease resistance R13L4/SHOC-2-like LRR domain-containing protein</fullName>
    </recommendedName>
</protein>
<accession>A0AAD5NGQ4</accession>
<dbReference type="InterPro" id="IPR055414">
    <property type="entry name" value="LRR_R13L4/SHOC2-like"/>
</dbReference>
<dbReference type="Pfam" id="PF00560">
    <property type="entry name" value="LRR_1"/>
    <property type="match status" value="3"/>
</dbReference>
<keyword evidence="7" id="KW-1133">Transmembrane helix</keyword>
<evidence type="ECO:0000256" key="11">
    <source>
        <dbReference type="SAM" id="MobiDB-lite"/>
    </source>
</evidence>
<keyword evidence="5" id="KW-0732">Signal</keyword>
<evidence type="ECO:0000256" key="1">
    <source>
        <dbReference type="ARBA" id="ARBA00004479"/>
    </source>
</evidence>
<dbReference type="GO" id="GO:0016020">
    <property type="term" value="C:membrane"/>
    <property type="evidence" value="ECO:0007669"/>
    <property type="project" value="UniProtKB-SubCell"/>
</dbReference>
<reference evidence="13" key="2">
    <citation type="submission" date="2023-02" db="EMBL/GenBank/DDBJ databases">
        <authorList>
            <person name="Swenson N.G."/>
            <person name="Wegrzyn J.L."/>
            <person name="Mcevoy S.L."/>
        </authorList>
    </citation>
    <scope>NUCLEOTIDE SEQUENCE</scope>
    <source>
        <strain evidence="13">91603</strain>
        <tissue evidence="13">Leaf</tissue>
    </source>
</reference>
<reference evidence="13" key="1">
    <citation type="journal article" date="2022" name="Plant J.">
        <title>Strategies of tolerance reflected in two North American maple genomes.</title>
        <authorList>
            <person name="McEvoy S.L."/>
            <person name="Sezen U.U."/>
            <person name="Trouern-Trend A."/>
            <person name="McMahon S.M."/>
            <person name="Schaberg P.G."/>
            <person name="Yang J."/>
            <person name="Wegrzyn J.L."/>
            <person name="Swenson N.G."/>
        </authorList>
    </citation>
    <scope>NUCLEOTIDE SEQUENCE</scope>
    <source>
        <strain evidence="13">91603</strain>
    </source>
</reference>
<dbReference type="FunFam" id="3.80.10.10:FF:000095">
    <property type="entry name" value="LRR receptor-like serine/threonine-protein kinase GSO1"/>
    <property type="match status" value="1"/>
</dbReference>
<evidence type="ECO:0000256" key="4">
    <source>
        <dbReference type="ARBA" id="ARBA00022692"/>
    </source>
</evidence>
<evidence type="ECO:0000313" key="13">
    <source>
        <dbReference type="EMBL" id="KAI9157154.1"/>
    </source>
</evidence>
<feature type="domain" description="Disease resistance R13L4/SHOC-2-like LRR" evidence="12">
    <location>
        <begin position="296"/>
        <end position="537"/>
    </location>
</feature>
<organism evidence="13 14">
    <name type="scientific">Acer negundo</name>
    <name type="common">Box elder</name>
    <dbReference type="NCBI Taxonomy" id="4023"/>
    <lineage>
        <taxon>Eukaryota</taxon>
        <taxon>Viridiplantae</taxon>
        <taxon>Streptophyta</taxon>
        <taxon>Embryophyta</taxon>
        <taxon>Tracheophyta</taxon>
        <taxon>Spermatophyta</taxon>
        <taxon>Magnoliopsida</taxon>
        <taxon>eudicotyledons</taxon>
        <taxon>Gunneridae</taxon>
        <taxon>Pentapetalae</taxon>
        <taxon>rosids</taxon>
        <taxon>malvids</taxon>
        <taxon>Sapindales</taxon>
        <taxon>Sapindaceae</taxon>
        <taxon>Hippocastanoideae</taxon>
        <taxon>Acereae</taxon>
        <taxon>Acer</taxon>
    </lineage>
</organism>
<evidence type="ECO:0000256" key="3">
    <source>
        <dbReference type="ARBA" id="ARBA00022614"/>
    </source>
</evidence>
<keyword evidence="4" id="KW-0812">Transmembrane</keyword>
<dbReference type="PANTHER" id="PTHR48062:SF21">
    <property type="entry name" value="RECEPTOR-LIKE PROTEIN 12"/>
    <property type="match status" value="1"/>
</dbReference>
<dbReference type="InterPro" id="IPR025875">
    <property type="entry name" value="Leu-rich_rpt_4"/>
</dbReference>
<evidence type="ECO:0000256" key="6">
    <source>
        <dbReference type="ARBA" id="ARBA00022737"/>
    </source>
</evidence>
<feature type="compositionally biased region" description="Low complexity" evidence="11">
    <location>
        <begin position="853"/>
        <end position="862"/>
    </location>
</feature>
<dbReference type="PROSITE" id="PS51450">
    <property type="entry name" value="LRR"/>
    <property type="match status" value="3"/>
</dbReference>
<comment type="caution">
    <text evidence="13">The sequence shown here is derived from an EMBL/GenBank/DDBJ whole genome shotgun (WGS) entry which is preliminary data.</text>
</comment>
<dbReference type="Pfam" id="PF12799">
    <property type="entry name" value="LRR_4"/>
    <property type="match status" value="1"/>
</dbReference>
<keyword evidence="3" id="KW-0433">Leucine-rich repeat</keyword>
<evidence type="ECO:0000256" key="5">
    <source>
        <dbReference type="ARBA" id="ARBA00022729"/>
    </source>
</evidence>
<evidence type="ECO:0000256" key="8">
    <source>
        <dbReference type="ARBA" id="ARBA00023136"/>
    </source>
</evidence>
<evidence type="ECO:0000256" key="7">
    <source>
        <dbReference type="ARBA" id="ARBA00022989"/>
    </source>
</evidence>
<dbReference type="InterPro" id="IPR051502">
    <property type="entry name" value="RLP_Defense_Trigger"/>
</dbReference>
<dbReference type="InterPro" id="IPR001611">
    <property type="entry name" value="Leu-rich_rpt"/>
</dbReference>
<dbReference type="Pfam" id="PF23598">
    <property type="entry name" value="LRR_14"/>
    <property type="match status" value="1"/>
</dbReference>
<dbReference type="Pfam" id="PF14223">
    <property type="entry name" value="Retrotran_gag_2"/>
    <property type="match status" value="1"/>
</dbReference>
<comment type="subcellular location">
    <subcellularLocation>
        <location evidence="1">Membrane</location>
        <topology evidence="1">Single-pass type I membrane protein</topology>
    </subcellularLocation>
</comment>
<feature type="region of interest" description="Disordered" evidence="11">
    <location>
        <begin position="851"/>
        <end position="896"/>
    </location>
</feature>
<evidence type="ECO:0000256" key="9">
    <source>
        <dbReference type="ARBA" id="ARBA00023170"/>
    </source>
</evidence>
<evidence type="ECO:0000256" key="2">
    <source>
        <dbReference type="ARBA" id="ARBA00009592"/>
    </source>
</evidence>
<dbReference type="SMART" id="SM00365">
    <property type="entry name" value="LRR_SD22"/>
    <property type="match status" value="9"/>
</dbReference>
<comment type="similarity">
    <text evidence="2">Belongs to the RLP family.</text>
</comment>
<dbReference type="InterPro" id="IPR032675">
    <property type="entry name" value="LRR_dom_sf"/>
</dbReference>
<dbReference type="SUPFAM" id="SSF52058">
    <property type="entry name" value="L domain-like"/>
    <property type="match status" value="1"/>
</dbReference>
<keyword evidence="10" id="KW-0325">Glycoprotein</keyword>
<dbReference type="Pfam" id="PF13855">
    <property type="entry name" value="LRR_8"/>
    <property type="match status" value="2"/>
</dbReference>
<keyword evidence="9" id="KW-0675">Receptor</keyword>
<dbReference type="Proteomes" id="UP001064489">
    <property type="component" value="Chromosome 12"/>
</dbReference>
<sequence>MYIRGRGKIGYLTGEKAEPNAKDSAHATWDGKNSMVMAWLVNAMEEDINANYLGYSNAKDMWDNLNQMYSDLGPIPEPVLTSELLSDPRLEPNLNQPVLHSCKNLTYLQLSNNQIEKVVFPKGLDSCKNLKYLDLAFNRIEKVVFPKGLDKLSTLTNLEFLDLGYNMFNNDILSSINALPSLTTLYLYYNRLNEIVDLQGLDSLNNLSDLDVSFNPIEKFIFPKGSTGLRKLKTLDLSGLNVINGSSLLQSLGSFPSLKTLYLSYSQFSDSTTNRDYLHNLTNVEELILDESFLHISLLQSIAAFTSLNSLSMSNCHINGILGFQGLCKCVHLQELDLSHNNLMGTLPSCFANLTSLRVLDVSSNKFAGDISSSPVKSLISIQDLRLSNNHFQIPVSLAPLFNLSELKKFYGENNDIINAEIESHSSVPKFQLNTIMLSCCGDGGKLPEFLHHQHDIRKVDLSHNNLTGDFPNWLLENNTKLEYLVLANNSLAGLLQLPNHSLMGLTTLDISHNLVQGHIPKEIGEYLPSLTTLDISHNLFQGHIPKEIGEYLPSLTTLDISHNLFQGHIPKEIGEYLPGLKGLNLSRNAFDGSIPSSIGDMNSLESLDLSFNQLSGEIPDHLAEGCTSLQLLVLSNNSLQGQIFSTNFNLTNLLRLQLDSNNFTGRIPDSLSKASNLAGLYLSDNNISGGIPSWLGDISSLKDIIMPNNHLEGPIPLEFCRLDNLEVLDLTGNNYISGSLPSCFSPPSITQVHLSKNRLEGQLKEAFNTSFSLVTLDLGYNRLDGSIPTWIGRLTNLTYLTLSNNNFEGEVPTQLCKLKQLRLVDISHNNLYGHLPPCLDVTALHDTDHDNVSPSSISMPPVDSPSMPPTVGSNYTSPTPTTAEAPNGPPMRKDETVEFNTKNNSYFYQGKALTGMSGIDLSCNKLTGTLDKAGYKYCSVEGMLEGFFSLSKGYWS</sequence>
<dbReference type="SUPFAM" id="SSF52047">
    <property type="entry name" value="RNI-like"/>
    <property type="match status" value="2"/>
</dbReference>
<evidence type="ECO:0000259" key="12">
    <source>
        <dbReference type="Pfam" id="PF23598"/>
    </source>
</evidence>
<keyword evidence="14" id="KW-1185">Reference proteome</keyword>